<gene>
    <name evidence="3" type="ORF">FWK35_00015095</name>
</gene>
<reference evidence="3 4" key="1">
    <citation type="submission" date="2019-08" db="EMBL/GenBank/DDBJ databases">
        <title>Whole genome of Aphis craccivora.</title>
        <authorList>
            <person name="Voronova N.V."/>
            <person name="Shulinski R.S."/>
            <person name="Bandarenka Y.V."/>
            <person name="Zhorov D.G."/>
            <person name="Warner D."/>
        </authorList>
    </citation>
    <scope>NUCLEOTIDE SEQUENCE [LARGE SCALE GENOMIC DNA]</scope>
    <source>
        <strain evidence="3">180601</strain>
        <tissue evidence="3">Whole Body</tissue>
    </source>
</reference>
<dbReference type="InterPro" id="IPR012292">
    <property type="entry name" value="Globin/Proto"/>
</dbReference>
<dbReference type="Proteomes" id="UP000478052">
    <property type="component" value="Unassembled WGS sequence"/>
</dbReference>
<proteinExistence type="inferred from homology"/>
<sequence>MDVNMQFTPYRNILTDLSKSYIIKGSDHEFLLILSLFETHPDVQQSFMPFKGVDLEDLKHSRQLRDHALRKVHKHKIIYQFIIIRQKIINYLNSTQTEHVQVSGFCLHTMRQVTTIHKTELCGNIFLPSNVFRQSSATTMSFCCILRFIALSNNKNKFPYRLCIGIKLLRTRDDILIEKTQHSLN</sequence>
<dbReference type="Pfam" id="PF00042">
    <property type="entry name" value="Globin"/>
    <property type="match status" value="1"/>
</dbReference>
<comment type="similarity">
    <text evidence="1">Belongs to the globin family.</text>
</comment>
<keyword evidence="1" id="KW-0349">Heme</keyword>
<dbReference type="GO" id="GO:0020037">
    <property type="term" value="F:heme binding"/>
    <property type="evidence" value="ECO:0007669"/>
    <property type="project" value="InterPro"/>
</dbReference>
<dbReference type="GO" id="GO:0019825">
    <property type="term" value="F:oxygen binding"/>
    <property type="evidence" value="ECO:0007669"/>
    <property type="project" value="InterPro"/>
</dbReference>
<accession>A0A6G0YM59</accession>
<comment type="caution">
    <text evidence="3">The sequence shown here is derived from an EMBL/GenBank/DDBJ whole genome shotgun (WGS) entry which is preliminary data.</text>
</comment>
<name>A0A6G0YM59_APHCR</name>
<dbReference type="AlphaFoldDB" id="A0A6G0YM59"/>
<keyword evidence="4" id="KW-1185">Reference proteome</keyword>
<dbReference type="GO" id="GO:0005344">
    <property type="term" value="F:oxygen carrier activity"/>
    <property type="evidence" value="ECO:0007669"/>
    <property type="project" value="UniProtKB-KW"/>
</dbReference>
<evidence type="ECO:0000259" key="2">
    <source>
        <dbReference type="Pfam" id="PF00042"/>
    </source>
</evidence>
<evidence type="ECO:0000313" key="4">
    <source>
        <dbReference type="Proteomes" id="UP000478052"/>
    </source>
</evidence>
<dbReference type="InterPro" id="IPR009050">
    <property type="entry name" value="Globin-like_sf"/>
</dbReference>
<keyword evidence="1" id="KW-0408">Iron</keyword>
<dbReference type="SUPFAM" id="SSF46458">
    <property type="entry name" value="Globin-like"/>
    <property type="match status" value="1"/>
</dbReference>
<keyword evidence="1" id="KW-0813">Transport</keyword>
<keyword evidence="1" id="KW-0479">Metal-binding</keyword>
<dbReference type="EMBL" id="VUJU01003251">
    <property type="protein sequence ID" value="KAF0758616.1"/>
    <property type="molecule type" value="Genomic_DNA"/>
</dbReference>
<evidence type="ECO:0000313" key="3">
    <source>
        <dbReference type="EMBL" id="KAF0758616.1"/>
    </source>
</evidence>
<protein>
    <submittedName>
        <fullName evidence="3">Neuroglobin-1-like</fullName>
    </submittedName>
</protein>
<dbReference type="Gene3D" id="1.10.490.10">
    <property type="entry name" value="Globins"/>
    <property type="match status" value="1"/>
</dbReference>
<feature type="domain" description="Globin" evidence="2">
    <location>
        <begin position="35"/>
        <end position="100"/>
    </location>
</feature>
<organism evidence="3 4">
    <name type="scientific">Aphis craccivora</name>
    <name type="common">Cowpea aphid</name>
    <dbReference type="NCBI Taxonomy" id="307492"/>
    <lineage>
        <taxon>Eukaryota</taxon>
        <taxon>Metazoa</taxon>
        <taxon>Ecdysozoa</taxon>
        <taxon>Arthropoda</taxon>
        <taxon>Hexapoda</taxon>
        <taxon>Insecta</taxon>
        <taxon>Pterygota</taxon>
        <taxon>Neoptera</taxon>
        <taxon>Paraneoptera</taxon>
        <taxon>Hemiptera</taxon>
        <taxon>Sternorrhyncha</taxon>
        <taxon>Aphidomorpha</taxon>
        <taxon>Aphidoidea</taxon>
        <taxon>Aphididae</taxon>
        <taxon>Aphidini</taxon>
        <taxon>Aphis</taxon>
        <taxon>Aphis</taxon>
    </lineage>
</organism>
<evidence type="ECO:0000256" key="1">
    <source>
        <dbReference type="RuleBase" id="RU000356"/>
    </source>
</evidence>
<dbReference type="InterPro" id="IPR000971">
    <property type="entry name" value="Globin"/>
</dbReference>
<dbReference type="OrthoDB" id="436496at2759"/>
<keyword evidence="1" id="KW-0561">Oxygen transport</keyword>